<dbReference type="AlphaFoldDB" id="A0A1G9SIJ7"/>
<dbReference type="STRING" id="990371.SAMN05421813_11075"/>
<proteinExistence type="predicted"/>
<dbReference type="OrthoDB" id="894042at2"/>
<accession>A0A1G9SIJ7</accession>
<reference evidence="2" key="1">
    <citation type="submission" date="2016-10" db="EMBL/GenBank/DDBJ databases">
        <authorList>
            <person name="Varghese N."/>
            <person name="Submissions S."/>
        </authorList>
    </citation>
    <scope>NUCLEOTIDE SEQUENCE [LARGE SCALE GENOMIC DNA]</scope>
    <source>
        <strain evidence="2">DSM 24536</strain>
    </source>
</reference>
<keyword evidence="2" id="KW-1185">Reference proteome</keyword>
<gene>
    <name evidence="1" type="ORF">SAMN05421813_11075</name>
</gene>
<evidence type="ECO:0000313" key="2">
    <source>
        <dbReference type="Proteomes" id="UP000199226"/>
    </source>
</evidence>
<evidence type="ECO:0000313" key="1">
    <source>
        <dbReference type="EMBL" id="SDM35259.1"/>
    </source>
</evidence>
<sequence>MLSILLLSAYLISSTEFYQMLKLPLLLEHFNEHKSLNEGTTLWSFMIMHYTNNDVKYADHDKDMRLPFKSNEGSVNIFSLSFIQNFTSIKLINPFERELKSYIIQKDQKFNSTFLSNIWQPPQSC</sequence>
<dbReference type="Proteomes" id="UP000199226">
    <property type="component" value="Unassembled WGS sequence"/>
</dbReference>
<name>A0A1G9SIJ7_9SPHI</name>
<organism evidence="1 2">
    <name type="scientific">Daejeonella rubra</name>
    <dbReference type="NCBI Taxonomy" id="990371"/>
    <lineage>
        <taxon>Bacteria</taxon>
        <taxon>Pseudomonadati</taxon>
        <taxon>Bacteroidota</taxon>
        <taxon>Sphingobacteriia</taxon>
        <taxon>Sphingobacteriales</taxon>
        <taxon>Sphingobacteriaceae</taxon>
        <taxon>Daejeonella</taxon>
    </lineage>
</organism>
<protein>
    <submittedName>
        <fullName evidence="1">Uncharacterized protein</fullName>
    </submittedName>
</protein>
<dbReference type="RefSeq" id="WP_090704094.1">
    <property type="nucleotide sequence ID" value="NZ_FNHH01000010.1"/>
</dbReference>
<dbReference type="EMBL" id="FNHH01000010">
    <property type="protein sequence ID" value="SDM35259.1"/>
    <property type="molecule type" value="Genomic_DNA"/>
</dbReference>